<evidence type="ECO:0000259" key="9">
    <source>
        <dbReference type="PROSITE" id="PS50268"/>
    </source>
</evidence>
<dbReference type="GO" id="GO:0005912">
    <property type="term" value="C:adherens junction"/>
    <property type="evidence" value="ECO:0007669"/>
    <property type="project" value="TreeGrafter"/>
</dbReference>
<dbReference type="Gene3D" id="2.60.40.60">
    <property type="entry name" value="Cadherins"/>
    <property type="match status" value="3"/>
</dbReference>
<dbReference type="Pfam" id="PF00028">
    <property type="entry name" value="Cadherin"/>
    <property type="match status" value="1"/>
</dbReference>
<keyword evidence="2" id="KW-0677">Repeat</keyword>
<feature type="region of interest" description="Disordered" evidence="6">
    <location>
        <begin position="520"/>
        <end position="586"/>
    </location>
</feature>
<protein>
    <submittedName>
        <fullName evidence="11">Cadherin-related family member 5 isoform X2</fullName>
    </submittedName>
</protein>
<keyword evidence="3 5" id="KW-0106">Calcium</keyword>
<dbReference type="GO" id="GO:0007043">
    <property type="term" value="P:cell-cell junction assembly"/>
    <property type="evidence" value="ECO:0007669"/>
    <property type="project" value="TreeGrafter"/>
</dbReference>
<name>A0A2I4CQ74_AUSLI</name>
<dbReference type="GO" id="GO:0016339">
    <property type="term" value="P:calcium-dependent cell-cell adhesion via plasma membrane cell adhesion molecules"/>
    <property type="evidence" value="ECO:0007669"/>
    <property type="project" value="TreeGrafter"/>
</dbReference>
<evidence type="ECO:0000256" key="6">
    <source>
        <dbReference type="SAM" id="MobiDB-lite"/>
    </source>
</evidence>
<gene>
    <name evidence="11" type="primary">LOC106530949</name>
</gene>
<feature type="domain" description="Cadherin" evidence="9">
    <location>
        <begin position="248"/>
        <end position="346"/>
    </location>
</feature>
<dbReference type="GO" id="GO:0008013">
    <property type="term" value="F:beta-catenin binding"/>
    <property type="evidence" value="ECO:0007669"/>
    <property type="project" value="TreeGrafter"/>
</dbReference>
<evidence type="ECO:0000313" key="11">
    <source>
        <dbReference type="RefSeq" id="XP_013882136.1"/>
    </source>
</evidence>
<keyword evidence="7" id="KW-1133">Transmembrane helix</keyword>
<dbReference type="PRINTS" id="PR00205">
    <property type="entry name" value="CADHERIN"/>
</dbReference>
<feature type="compositionally biased region" description="Acidic residues" evidence="6">
    <location>
        <begin position="619"/>
        <end position="628"/>
    </location>
</feature>
<feature type="transmembrane region" description="Helical" evidence="7">
    <location>
        <begin position="455"/>
        <end position="479"/>
    </location>
</feature>
<dbReference type="GO" id="GO:0000902">
    <property type="term" value="P:cell morphogenesis"/>
    <property type="evidence" value="ECO:0007669"/>
    <property type="project" value="TreeGrafter"/>
</dbReference>
<dbReference type="GO" id="GO:0034332">
    <property type="term" value="P:adherens junction organization"/>
    <property type="evidence" value="ECO:0007669"/>
    <property type="project" value="TreeGrafter"/>
</dbReference>
<evidence type="ECO:0000256" key="7">
    <source>
        <dbReference type="SAM" id="Phobius"/>
    </source>
</evidence>
<feature type="compositionally biased region" description="Basic and acidic residues" evidence="6">
    <location>
        <begin position="571"/>
        <end position="586"/>
    </location>
</feature>
<sequence>MDGIYPFFLCLLLLQTASVAAQICSPPTSVDFAENNKVGDVVLSFTAEPGTVVTYAPENNPSFPFEIVENQLRATAVLDYETMSRSFPVMIVCMKEGAQNYRATVVVLLRNVNDNPPVFAQSVYPTPVNELLPIDSHVGRFDATDLDNDRLYYRLTPESTYFKLRTPTSSEILVNALLDYDKLKEVELLLEAQDTPLTTTEEPSFTATTTIIISISDVDNRPPWYQPCNKYEVGGVMVCQSAGYTGRVNLNEQEPGVLPLKPGPLYAVDGDNGINEEITYSFLSGNEANLFQINPNTGNITMQKPADILGPISLTVLAAQRINSHQFATTTLTIQVTVKSLHKPKFQHTLYDALITSKGSTALSANDNLPLEILATDEDYSSTGGRNPHITYSVEGSDGFSIVGGFLFLTKDLPDGTLSLQILAIDTSNDETATAQLNVEVKLKMPSGEFRVLDMVALGASLGILLFISLVVIALLVYYMHRGKADWKKIQEVTMFRSSLGQSSGGKKEGMQFTNETFQKDEDEGSMGSGGPNVSGGNPPKSEWNNPPKDLRQERSAPLAFQLPDGASDNGSDRGDDEKDVKPILTKERRVEEGYKSVWFKEDIDPNAKEEVVIIPDSREDDSEGEDELSSRNKTKAPKVGFADPDLDSGLGVKMGGPGEDSGSDLDLNVDL</sequence>
<evidence type="ECO:0000256" key="1">
    <source>
        <dbReference type="ARBA" id="ARBA00004370"/>
    </source>
</evidence>
<dbReference type="InterPro" id="IPR002126">
    <property type="entry name" value="Cadherin-like_dom"/>
</dbReference>
<dbReference type="GO" id="GO:0005509">
    <property type="term" value="F:calcium ion binding"/>
    <property type="evidence" value="ECO:0007669"/>
    <property type="project" value="UniProtKB-UniRule"/>
</dbReference>
<keyword evidence="4 7" id="KW-0472">Membrane</keyword>
<dbReference type="RefSeq" id="XP_013882136.1">
    <property type="nucleotide sequence ID" value="XM_014026682.1"/>
</dbReference>
<feature type="domain" description="Cadherin" evidence="9">
    <location>
        <begin position="24"/>
        <end position="119"/>
    </location>
</feature>
<dbReference type="SUPFAM" id="SSF49313">
    <property type="entry name" value="Cadherin-like"/>
    <property type="match status" value="3"/>
</dbReference>
<evidence type="ECO:0000256" key="4">
    <source>
        <dbReference type="ARBA" id="ARBA00023136"/>
    </source>
</evidence>
<organism evidence="10 11">
    <name type="scientific">Austrofundulus limnaeus</name>
    <name type="common">Annual killifish</name>
    <dbReference type="NCBI Taxonomy" id="52670"/>
    <lineage>
        <taxon>Eukaryota</taxon>
        <taxon>Metazoa</taxon>
        <taxon>Chordata</taxon>
        <taxon>Craniata</taxon>
        <taxon>Vertebrata</taxon>
        <taxon>Euteleostomi</taxon>
        <taxon>Actinopterygii</taxon>
        <taxon>Neopterygii</taxon>
        <taxon>Teleostei</taxon>
        <taxon>Neoteleostei</taxon>
        <taxon>Acanthomorphata</taxon>
        <taxon>Ovalentaria</taxon>
        <taxon>Atherinomorphae</taxon>
        <taxon>Cyprinodontiformes</taxon>
        <taxon>Rivulidae</taxon>
        <taxon>Austrofundulus</taxon>
    </lineage>
</organism>
<dbReference type="CDD" id="cd11304">
    <property type="entry name" value="Cadherin_repeat"/>
    <property type="match status" value="3"/>
</dbReference>
<feature type="compositionally biased region" description="Acidic residues" evidence="6">
    <location>
        <begin position="662"/>
        <end position="672"/>
    </location>
</feature>
<comment type="subcellular location">
    <subcellularLocation>
        <location evidence="1">Membrane</location>
    </subcellularLocation>
</comment>
<dbReference type="PANTHER" id="PTHR24027:SF414">
    <property type="entry name" value="CADHERIN-RELATED FAMILY MEMBER 5 ISOFORM X1"/>
    <property type="match status" value="1"/>
</dbReference>
<evidence type="ECO:0000256" key="8">
    <source>
        <dbReference type="SAM" id="SignalP"/>
    </source>
</evidence>
<keyword evidence="8" id="KW-0732">Signal</keyword>
<keyword evidence="7" id="KW-0812">Transmembrane</keyword>
<dbReference type="PANTHER" id="PTHR24027">
    <property type="entry name" value="CADHERIN-23"/>
    <property type="match status" value="1"/>
</dbReference>
<accession>A0A2I4CQ74</accession>
<keyword evidence="10" id="KW-1185">Reference proteome</keyword>
<dbReference type="AlphaFoldDB" id="A0A2I4CQ74"/>
<dbReference type="GO" id="GO:0007156">
    <property type="term" value="P:homophilic cell adhesion via plasma membrane adhesion molecules"/>
    <property type="evidence" value="ECO:0007669"/>
    <property type="project" value="InterPro"/>
</dbReference>
<dbReference type="Proteomes" id="UP000192220">
    <property type="component" value="Unplaced"/>
</dbReference>
<dbReference type="PROSITE" id="PS50268">
    <property type="entry name" value="CADHERIN_2"/>
    <property type="match status" value="3"/>
</dbReference>
<dbReference type="SMART" id="SM00112">
    <property type="entry name" value="CA"/>
    <property type="match status" value="3"/>
</dbReference>
<evidence type="ECO:0000256" key="3">
    <source>
        <dbReference type="ARBA" id="ARBA00022837"/>
    </source>
</evidence>
<dbReference type="InterPro" id="IPR039808">
    <property type="entry name" value="Cadherin"/>
</dbReference>
<dbReference type="InterPro" id="IPR015919">
    <property type="entry name" value="Cadherin-like_sf"/>
</dbReference>
<evidence type="ECO:0000313" key="10">
    <source>
        <dbReference type="Proteomes" id="UP000192220"/>
    </source>
</evidence>
<feature type="region of interest" description="Disordered" evidence="6">
    <location>
        <begin position="606"/>
        <end position="672"/>
    </location>
</feature>
<dbReference type="GO" id="GO:0044331">
    <property type="term" value="P:cell-cell adhesion mediated by cadherin"/>
    <property type="evidence" value="ECO:0007669"/>
    <property type="project" value="TreeGrafter"/>
</dbReference>
<dbReference type="GO" id="GO:0016477">
    <property type="term" value="P:cell migration"/>
    <property type="evidence" value="ECO:0007669"/>
    <property type="project" value="TreeGrafter"/>
</dbReference>
<proteinExistence type="predicted"/>
<dbReference type="OrthoDB" id="8958491at2759"/>
<feature type="chain" id="PRO_5014156268" evidence="8">
    <location>
        <begin position="22"/>
        <end position="672"/>
    </location>
</feature>
<dbReference type="GO" id="GO:0045296">
    <property type="term" value="F:cadherin binding"/>
    <property type="evidence" value="ECO:0007669"/>
    <property type="project" value="TreeGrafter"/>
</dbReference>
<evidence type="ECO:0000256" key="5">
    <source>
        <dbReference type="PROSITE-ProRule" id="PRU00043"/>
    </source>
</evidence>
<dbReference type="GO" id="GO:0016342">
    <property type="term" value="C:catenin complex"/>
    <property type="evidence" value="ECO:0007669"/>
    <property type="project" value="TreeGrafter"/>
</dbReference>
<evidence type="ECO:0000256" key="2">
    <source>
        <dbReference type="ARBA" id="ARBA00022737"/>
    </source>
</evidence>
<feature type="signal peptide" evidence="8">
    <location>
        <begin position="1"/>
        <end position="21"/>
    </location>
</feature>
<reference evidence="11" key="1">
    <citation type="submission" date="2025-08" db="UniProtKB">
        <authorList>
            <consortium name="RefSeq"/>
        </authorList>
    </citation>
    <scope>IDENTIFICATION</scope>
    <source>
        <strain evidence="11">Quisiro</strain>
        <tissue evidence="11">Liver</tissue>
    </source>
</reference>
<dbReference type="GeneID" id="106530949"/>
<feature type="domain" description="Cadherin" evidence="9">
    <location>
        <begin position="120"/>
        <end position="225"/>
    </location>
</feature>